<feature type="region of interest" description="Disordered" evidence="1">
    <location>
        <begin position="261"/>
        <end position="328"/>
    </location>
</feature>
<dbReference type="EMBL" id="CAFBMK010000066">
    <property type="protein sequence ID" value="CAB4912735.1"/>
    <property type="molecule type" value="Genomic_DNA"/>
</dbReference>
<name>A0A6J7H892_9ZZZZ</name>
<feature type="compositionally biased region" description="Low complexity" evidence="1">
    <location>
        <begin position="74"/>
        <end position="96"/>
    </location>
</feature>
<dbReference type="AlphaFoldDB" id="A0A6J7H892"/>
<accession>A0A6J7H892</accession>
<organism evidence="2">
    <name type="scientific">freshwater metagenome</name>
    <dbReference type="NCBI Taxonomy" id="449393"/>
    <lineage>
        <taxon>unclassified sequences</taxon>
        <taxon>metagenomes</taxon>
        <taxon>ecological metagenomes</taxon>
    </lineage>
</organism>
<gene>
    <name evidence="2" type="ORF">UFOPK3564_01360</name>
</gene>
<reference evidence="2" key="1">
    <citation type="submission" date="2020-05" db="EMBL/GenBank/DDBJ databases">
        <authorList>
            <person name="Chiriac C."/>
            <person name="Salcher M."/>
            <person name="Ghai R."/>
            <person name="Kavagutti S V."/>
        </authorList>
    </citation>
    <scope>NUCLEOTIDE SEQUENCE</scope>
</reference>
<evidence type="ECO:0000313" key="2">
    <source>
        <dbReference type="EMBL" id="CAB4912735.1"/>
    </source>
</evidence>
<proteinExistence type="predicted"/>
<sequence length="328" mass="36155">MTEPAATLPTAAPPEAPAPAVACARSFLTTTSGPIGKIACRERLFALRCVWNAAQRSHSLRCRRTGGETRCSDSETWPSSSRTSSQVRLRASEASASATRARTRSDLTLGTVVSIASAIWSYERASISRSRSAVRCVSGSALTSPRSSRNSSRRWAVSAAEMPWSATRSSRVSTPMGWIFRRWFRHRLRAMRYSHGRTLIARSSPMIALNAFAKTSCRTSSASSREPSMCRQKASRRDWYRCTSVSYAAWLPRRVSVTRRSSPCRRRSVEGPRRAGAVSRAETSMVVPDAGGPSSPRWNTAGRPELRTPVPGPAHSDDDPYRHGRPRR</sequence>
<feature type="region of interest" description="Disordered" evidence="1">
    <location>
        <begin position="64"/>
        <end position="96"/>
    </location>
</feature>
<evidence type="ECO:0000256" key="1">
    <source>
        <dbReference type="SAM" id="MobiDB-lite"/>
    </source>
</evidence>
<protein>
    <submittedName>
        <fullName evidence="2">Unannotated protein</fullName>
    </submittedName>
</protein>